<keyword evidence="12" id="KW-1185">Reference proteome</keyword>
<dbReference type="PROSITE" id="PS51643">
    <property type="entry name" value="HD_CAS3"/>
    <property type="match status" value="1"/>
</dbReference>
<organism evidence="11 12">
    <name type="scientific">Aliikangiella maris</name>
    <dbReference type="NCBI Taxonomy" id="3162458"/>
    <lineage>
        <taxon>Bacteria</taxon>
        <taxon>Pseudomonadati</taxon>
        <taxon>Pseudomonadota</taxon>
        <taxon>Gammaproteobacteria</taxon>
        <taxon>Oceanospirillales</taxon>
        <taxon>Pleioneaceae</taxon>
        <taxon>Aliikangiella</taxon>
    </lineage>
</organism>
<dbReference type="InterPro" id="IPR048823">
    <property type="entry name" value="Cas3_I-F_Cas2"/>
</dbReference>
<dbReference type="RefSeq" id="WP_353874451.1">
    <property type="nucleotide sequence ID" value="NZ_JBEVCJ010000006.1"/>
</dbReference>
<evidence type="ECO:0000256" key="2">
    <source>
        <dbReference type="ARBA" id="ARBA00009046"/>
    </source>
</evidence>
<dbReference type="EMBL" id="JBEVCJ010000006">
    <property type="protein sequence ID" value="MET1254834.1"/>
    <property type="molecule type" value="Genomic_DNA"/>
</dbReference>
<evidence type="ECO:0000256" key="7">
    <source>
        <dbReference type="ARBA" id="ARBA00022840"/>
    </source>
</evidence>
<dbReference type="InterPro" id="IPR006483">
    <property type="entry name" value="CRISPR-assoc_Cas3_HD"/>
</dbReference>
<comment type="caution">
    <text evidence="11">The sequence shown here is derived from an EMBL/GenBank/DDBJ whole genome shotgun (WGS) entry which is preliminary data.</text>
</comment>
<feature type="domain" description="HD Cas3-type" evidence="10">
    <location>
        <begin position="101"/>
        <end position="325"/>
    </location>
</feature>
<dbReference type="Proteomes" id="UP001548189">
    <property type="component" value="Unassembled WGS sequence"/>
</dbReference>
<dbReference type="NCBIfam" id="TIGR02562">
    <property type="entry name" value="cas3_yersinia"/>
    <property type="match status" value="1"/>
</dbReference>
<dbReference type="Pfam" id="PF21384">
    <property type="entry name" value="Cas3_I-F_Cas2"/>
    <property type="match status" value="1"/>
</dbReference>
<evidence type="ECO:0000313" key="12">
    <source>
        <dbReference type="Proteomes" id="UP001548189"/>
    </source>
</evidence>
<gene>
    <name evidence="11" type="primary">cas3f</name>
    <name evidence="11" type="ORF">ABVT43_06845</name>
</gene>
<feature type="region of interest" description="Disordered" evidence="9">
    <location>
        <begin position="493"/>
        <end position="521"/>
    </location>
</feature>
<comment type="similarity">
    <text evidence="2">In the central section; belongs to the CRISPR-associated helicase Cas3 family.</text>
</comment>
<keyword evidence="5" id="KW-0378">Hydrolase</keyword>
<evidence type="ECO:0000256" key="3">
    <source>
        <dbReference type="ARBA" id="ARBA00022723"/>
    </source>
</evidence>
<feature type="compositionally biased region" description="Basic and acidic residues" evidence="9">
    <location>
        <begin position="493"/>
        <end position="513"/>
    </location>
</feature>
<protein>
    <submittedName>
        <fullName evidence="11">Type I-F CRISPR-associated helicase Cas3f</fullName>
    </submittedName>
</protein>
<keyword evidence="7" id="KW-0067">ATP-binding</keyword>
<evidence type="ECO:0000313" key="11">
    <source>
        <dbReference type="EMBL" id="MET1254834.1"/>
    </source>
</evidence>
<proteinExistence type="inferred from homology"/>
<evidence type="ECO:0000256" key="5">
    <source>
        <dbReference type="ARBA" id="ARBA00022801"/>
    </source>
</evidence>
<reference evidence="11 12" key="1">
    <citation type="submission" date="2024-06" db="EMBL/GenBank/DDBJ databases">
        <authorList>
            <person name="Li F."/>
        </authorList>
    </citation>
    <scope>NUCLEOTIDE SEQUENCE [LARGE SCALE GENOMIC DNA]</scope>
    <source>
        <strain evidence="11 12">GXAS 311</strain>
    </source>
</reference>
<evidence type="ECO:0000256" key="4">
    <source>
        <dbReference type="ARBA" id="ARBA00022741"/>
    </source>
</evidence>
<accession>A0ABV2BSB6</accession>
<dbReference type="InterPro" id="IPR013395">
    <property type="entry name" value="CRISPR-assoc_Cas3_yers"/>
</dbReference>
<keyword evidence="6" id="KW-0347">Helicase</keyword>
<dbReference type="Gene3D" id="1.10.3210.30">
    <property type="match status" value="1"/>
</dbReference>
<keyword evidence="4" id="KW-0547">Nucleotide-binding</keyword>
<name>A0ABV2BSB6_9GAMM</name>
<dbReference type="InterPro" id="IPR038257">
    <property type="entry name" value="CRISPR-assoc_Cas3_HD_sf"/>
</dbReference>
<evidence type="ECO:0000256" key="9">
    <source>
        <dbReference type="SAM" id="MobiDB-lite"/>
    </source>
</evidence>
<sequence>MMVTFVSQCEKNALKKTRRVLDAFANRIGDNVWQTVITQEGLNAVRKLLKRTASRSTAVSCHWIRSRARSELVWVVGNRNKFNAEGVVPVNSTRRNFLNNPKSQWNTAEDITLLAAIAALFHDFGKANQLFQNKIDPDKKSKLSEPFRHEWISLIIFCAFVGDLNDEAWLKKLSEIQTSEDKKIKDKIKQSTYLKVHSYCPLQDLPPLAKTIGWLILTHHKLPQRKVKPGESGLRAKFIEGLLNKHVSALWNSPQIDKEWKSAELKEVWSFPKGTAFKSSLWCYRARSVAKRALKRACFFQQNNWLYDKYTLHVARMSLMLADHYYSSLPANEALTDQKYKAYANSDRKTKVLKQKLDEHLVGVYQNTLKLVRALPALKDELPAITKLQLLKKRTSIKRFQWQDKAYDIARALQESSEKCGFFGVNMASTGKGKTFANVRIMYALTKPEDGWRLSIALGLRTLTLQTGDALKERLMLSEEDIAVLIGSQTVKQLHERNNSEQDNNERDEEKVPGSESADELTDETQHIFYDGAISDSPLKNWLEKQPKLNQLINAPILVSTIDHLMPATESARGGRQIAPMLRLMTSDLVLDEPDDFDIADLPALTRLVNWAGLLGSKVLLSSATLPPAIVSALFDAYREGREHYHKARGEQSAQPPISCAWFDEYRSVSEQCYDLESFQQQQTVFADKRVQELNKKTPIHKAVIASVNTCEQKAEVAIEVLSETIRDNIYQLHQKHYISATEFNKKECYKKISIGLVRMANINPLVAVAKNLMSSPVNENYHLHFCIYHSQHPLIVRSEMEKQLDKVLTRNDETAIWKQPIIQQSLKKSEATHHIFIVIASAVAEVGRDHDYDWAIAEPSSMRSIIQLAGRIQRHRQKPAETENLILLDTNYKGLMNKKLAFSQPGFESGEFQLNNHSLNAILDKSQYDVISSIPRIKPNNPLNIHDNLVDLEHGHLQAALFDKAARIGAHNWWRSPASWTYELQRETPFRRSIPDSEYFLRADDSGSETEFYRWHRNGEYKSAQAQFKAVEVELNNGISIWGDYQVQELLENMAEQNGESLLSTSIKFGAIRLRDSEKTWLYSSTCGVYQAL</sequence>
<keyword evidence="3" id="KW-0479">Metal-binding</keyword>
<evidence type="ECO:0000256" key="8">
    <source>
        <dbReference type="ARBA" id="ARBA00023118"/>
    </source>
</evidence>
<keyword evidence="8" id="KW-0051">Antiviral defense</keyword>
<evidence type="ECO:0000256" key="6">
    <source>
        <dbReference type="ARBA" id="ARBA00022806"/>
    </source>
</evidence>
<evidence type="ECO:0000259" key="10">
    <source>
        <dbReference type="PROSITE" id="PS51643"/>
    </source>
</evidence>
<dbReference type="InterPro" id="IPR054712">
    <property type="entry name" value="Cas3-like_dom"/>
</dbReference>
<comment type="similarity">
    <text evidence="1">In the N-terminal section; belongs to the CRISPR-associated nuclease Cas3-HD family.</text>
</comment>
<evidence type="ECO:0000256" key="1">
    <source>
        <dbReference type="ARBA" id="ARBA00006847"/>
    </source>
</evidence>
<dbReference type="InterPro" id="IPR027417">
    <property type="entry name" value="P-loop_NTPase"/>
</dbReference>
<dbReference type="Pfam" id="PF22590">
    <property type="entry name" value="Cas3-like_C_2"/>
    <property type="match status" value="1"/>
</dbReference>
<dbReference type="SUPFAM" id="SSF52540">
    <property type="entry name" value="P-loop containing nucleoside triphosphate hydrolases"/>
    <property type="match status" value="1"/>
</dbReference>